<reference evidence="4 5" key="1">
    <citation type="submission" date="2019-11" db="EMBL/GenBank/DDBJ databases">
        <authorList>
            <person name="Holert J."/>
        </authorList>
    </citation>
    <scope>NUCLEOTIDE SEQUENCE [LARGE SCALE GENOMIC DNA]</scope>
    <source>
        <strain evidence="3">BC3_2A</strain>
        <strain evidence="2">SB11_1A</strain>
    </source>
</reference>
<evidence type="ECO:0000313" key="4">
    <source>
        <dbReference type="Proteomes" id="UP000435877"/>
    </source>
</evidence>
<protein>
    <recommendedName>
        <fullName evidence="6">BON domain-containing protein</fullName>
    </recommendedName>
</protein>
<keyword evidence="1" id="KW-0732">Signal</keyword>
<gene>
    <name evidence="2" type="ORF">IHBHHGIJ_02707</name>
    <name evidence="3" type="ORF">KFEGEMFD_02894</name>
</gene>
<dbReference type="EMBL" id="CACSIM010000004">
    <property type="protein sequence ID" value="CAA0113135.1"/>
    <property type="molecule type" value="Genomic_DNA"/>
</dbReference>
<dbReference type="AlphaFoldDB" id="A0A5S9NWZ0"/>
<evidence type="ECO:0000313" key="3">
    <source>
        <dbReference type="EMBL" id="CAA0113135.1"/>
    </source>
</evidence>
<evidence type="ECO:0000256" key="1">
    <source>
        <dbReference type="SAM" id="SignalP"/>
    </source>
</evidence>
<feature type="signal peptide" evidence="1">
    <location>
        <begin position="1"/>
        <end position="24"/>
    </location>
</feature>
<evidence type="ECO:0000313" key="2">
    <source>
        <dbReference type="EMBL" id="CAA0095318.1"/>
    </source>
</evidence>
<organism evidence="2 4">
    <name type="scientific">Zhongshania aliphaticivorans</name>
    <dbReference type="NCBI Taxonomy" id="1470434"/>
    <lineage>
        <taxon>Bacteria</taxon>
        <taxon>Pseudomonadati</taxon>
        <taxon>Pseudomonadota</taxon>
        <taxon>Gammaproteobacteria</taxon>
        <taxon>Cellvibrionales</taxon>
        <taxon>Spongiibacteraceae</taxon>
        <taxon>Zhongshania</taxon>
    </lineage>
</organism>
<dbReference type="EMBL" id="CACSIK010000001">
    <property type="protein sequence ID" value="CAA0095318.1"/>
    <property type="molecule type" value="Genomic_DNA"/>
</dbReference>
<feature type="chain" id="PRO_5036150491" description="BON domain-containing protein" evidence="1">
    <location>
        <begin position="25"/>
        <end position="110"/>
    </location>
</feature>
<keyword evidence="4" id="KW-1185">Reference proteome</keyword>
<dbReference type="RefSeq" id="WP_159269213.1">
    <property type="nucleotide sequence ID" value="NZ_CACSIK010000001.1"/>
</dbReference>
<evidence type="ECO:0008006" key="6">
    <source>
        <dbReference type="Google" id="ProtNLM"/>
    </source>
</evidence>
<accession>A0A5S9NWZ0</accession>
<dbReference type="Proteomes" id="UP000435877">
    <property type="component" value="Unassembled WGS sequence"/>
</dbReference>
<evidence type="ECO:0000313" key="5">
    <source>
        <dbReference type="Proteomes" id="UP000439591"/>
    </source>
</evidence>
<proteinExistence type="predicted"/>
<sequence length="110" mass="11972">MNIKKLTMISAIALLCSNLAVANAAFSNNTVNVQASPHFSSSSTDQELINTLISRLEADKKLSGHLEINSYNGNIFVSGTVDEVAMIYRVVELIKSNSEVKQVDARKLDT</sequence>
<dbReference type="OrthoDB" id="9907128at2"/>
<name>A0A5S9NWZ0_9GAMM</name>
<dbReference type="Proteomes" id="UP000439591">
    <property type="component" value="Unassembled WGS sequence"/>
</dbReference>